<accession>A0A8C8W6A2</accession>
<organism evidence="3 4">
    <name type="scientific">Peromyscus maniculatus bairdii</name>
    <name type="common">Prairie deer mouse</name>
    <dbReference type="NCBI Taxonomy" id="230844"/>
    <lineage>
        <taxon>Eukaryota</taxon>
        <taxon>Metazoa</taxon>
        <taxon>Chordata</taxon>
        <taxon>Craniata</taxon>
        <taxon>Vertebrata</taxon>
        <taxon>Euteleostomi</taxon>
        <taxon>Mammalia</taxon>
        <taxon>Eutheria</taxon>
        <taxon>Euarchontoglires</taxon>
        <taxon>Glires</taxon>
        <taxon>Rodentia</taxon>
        <taxon>Myomorpha</taxon>
        <taxon>Muroidea</taxon>
        <taxon>Cricetidae</taxon>
        <taxon>Neotominae</taxon>
        <taxon>Peromyscus</taxon>
    </lineage>
</organism>
<keyword evidence="2" id="KW-0472">Membrane</keyword>
<feature type="transmembrane region" description="Helical" evidence="2">
    <location>
        <begin position="43"/>
        <end position="63"/>
    </location>
</feature>
<reference evidence="3 4" key="1">
    <citation type="submission" date="2018-10" db="EMBL/GenBank/DDBJ databases">
        <title>Improved assembly of the deer mouse Peromyscus maniculatus genome.</title>
        <authorList>
            <person name="Lassance J.-M."/>
            <person name="Hoekstra H.E."/>
        </authorList>
    </citation>
    <scope>NUCLEOTIDE SEQUENCE [LARGE SCALE GENOMIC DNA]</scope>
</reference>
<dbReference type="GeneTree" id="ENSGT00740000116851"/>
<name>A0A8C8W6A2_PERMB</name>
<sequence>MDRHSSGLQSKRAAAPYSRKNETQDSLKGTSNLPDATQDLLDLAWACLLISGIMSFCVCMGLIRTIFFSSTNTPSMDFFLFICSLMTGLFSYLNYMNFWSILPAQARWS</sequence>
<dbReference type="Proteomes" id="UP000694547">
    <property type="component" value="Chromosome 1"/>
</dbReference>
<proteinExistence type="predicted"/>
<feature type="transmembrane region" description="Helical" evidence="2">
    <location>
        <begin position="75"/>
        <end position="93"/>
    </location>
</feature>
<evidence type="ECO:0000256" key="2">
    <source>
        <dbReference type="SAM" id="Phobius"/>
    </source>
</evidence>
<keyword evidence="4" id="KW-1185">Reference proteome</keyword>
<reference evidence="3" key="2">
    <citation type="submission" date="2025-08" db="UniProtKB">
        <authorList>
            <consortium name="Ensembl"/>
        </authorList>
    </citation>
    <scope>IDENTIFICATION</scope>
</reference>
<evidence type="ECO:0000313" key="3">
    <source>
        <dbReference type="Ensembl" id="ENSPEMP00000036272.1"/>
    </source>
</evidence>
<evidence type="ECO:0000313" key="4">
    <source>
        <dbReference type="Proteomes" id="UP000694547"/>
    </source>
</evidence>
<reference evidence="3" key="3">
    <citation type="submission" date="2025-09" db="UniProtKB">
        <authorList>
            <consortium name="Ensembl"/>
        </authorList>
    </citation>
    <scope>IDENTIFICATION</scope>
</reference>
<evidence type="ECO:0000256" key="1">
    <source>
        <dbReference type="SAM" id="MobiDB-lite"/>
    </source>
</evidence>
<keyword evidence="2" id="KW-1133">Transmembrane helix</keyword>
<keyword evidence="2" id="KW-0812">Transmembrane</keyword>
<protein>
    <submittedName>
        <fullName evidence="3">Uncharacterized protein</fullName>
    </submittedName>
</protein>
<feature type="region of interest" description="Disordered" evidence="1">
    <location>
        <begin position="1"/>
        <end position="32"/>
    </location>
</feature>
<dbReference type="AlphaFoldDB" id="A0A8C8W6A2"/>
<dbReference type="Ensembl" id="ENSPEMT00000033457.1">
    <property type="protein sequence ID" value="ENSPEMP00000036272.1"/>
    <property type="gene ID" value="ENSPEMG00000027126.1"/>
</dbReference>